<protein>
    <submittedName>
        <fullName evidence="2">Uncharacterized protein</fullName>
    </submittedName>
</protein>
<feature type="transmembrane region" description="Helical" evidence="1">
    <location>
        <begin position="99"/>
        <end position="116"/>
    </location>
</feature>
<evidence type="ECO:0000313" key="3">
    <source>
        <dbReference type="Proteomes" id="UP001209540"/>
    </source>
</evidence>
<evidence type="ECO:0000256" key="1">
    <source>
        <dbReference type="SAM" id="Phobius"/>
    </source>
</evidence>
<gene>
    <name evidence="2" type="ORF">BDA99DRAFT_538715</name>
</gene>
<name>A0AAD5KAD5_9FUNG</name>
<keyword evidence="3" id="KW-1185">Reference proteome</keyword>
<keyword evidence="1" id="KW-0472">Membrane</keyword>
<comment type="caution">
    <text evidence="2">The sequence shown here is derived from an EMBL/GenBank/DDBJ whole genome shotgun (WGS) entry which is preliminary data.</text>
</comment>
<keyword evidence="1" id="KW-0812">Transmembrane</keyword>
<accession>A0AAD5KAD5</accession>
<dbReference type="EMBL" id="JAIXMP010000018">
    <property type="protein sequence ID" value="KAI9258789.1"/>
    <property type="molecule type" value="Genomic_DNA"/>
</dbReference>
<dbReference type="Proteomes" id="UP001209540">
    <property type="component" value="Unassembled WGS sequence"/>
</dbReference>
<evidence type="ECO:0000313" key="2">
    <source>
        <dbReference type="EMBL" id="KAI9258789.1"/>
    </source>
</evidence>
<reference evidence="2" key="2">
    <citation type="submission" date="2023-02" db="EMBL/GenBank/DDBJ databases">
        <authorList>
            <consortium name="DOE Joint Genome Institute"/>
            <person name="Mondo S.J."/>
            <person name="Chang Y."/>
            <person name="Wang Y."/>
            <person name="Ahrendt S."/>
            <person name="Andreopoulos W."/>
            <person name="Barry K."/>
            <person name="Beard J."/>
            <person name="Benny G.L."/>
            <person name="Blankenship S."/>
            <person name="Bonito G."/>
            <person name="Cuomo C."/>
            <person name="Desiro A."/>
            <person name="Gervers K.A."/>
            <person name="Hundley H."/>
            <person name="Kuo A."/>
            <person name="LaButti K."/>
            <person name="Lang B.F."/>
            <person name="Lipzen A."/>
            <person name="O'Donnell K."/>
            <person name="Pangilinan J."/>
            <person name="Reynolds N."/>
            <person name="Sandor L."/>
            <person name="Smith M.W."/>
            <person name="Tsang A."/>
            <person name="Grigoriev I.V."/>
            <person name="Stajich J.E."/>
            <person name="Spatafora J.W."/>
        </authorList>
    </citation>
    <scope>NUCLEOTIDE SEQUENCE</scope>
    <source>
        <strain evidence="2">RSA 2281</strain>
    </source>
</reference>
<keyword evidence="1" id="KW-1133">Transmembrane helix</keyword>
<sequence length="207" mass="24658">MRVISSQQYIEVNWKQFEIRYILTRLAIKRRSQRGKQYKSLFTLPIGRRTTDELYDQKRTRTRTLTNTNTLQLLVPKRSLRPYNRTTWGKIKFRFPQRMLGIFLMVIIITCGYLSVGKNSQSCYISEIHSENSSTTNRRSEIDYTIIILKPRKYVTKKKGPNFIEIEVPQKRCERKWVIFAIVETMFSLLCKRWPSIQHQRSAISIA</sequence>
<proteinExistence type="predicted"/>
<dbReference type="AlphaFoldDB" id="A0AAD5KAD5"/>
<organism evidence="2 3">
    <name type="scientific">Phascolomyces articulosus</name>
    <dbReference type="NCBI Taxonomy" id="60185"/>
    <lineage>
        <taxon>Eukaryota</taxon>
        <taxon>Fungi</taxon>
        <taxon>Fungi incertae sedis</taxon>
        <taxon>Mucoromycota</taxon>
        <taxon>Mucoromycotina</taxon>
        <taxon>Mucoromycetes</taxon>
        <taxon>Mucorales</taxon>
        <taxon>Lichtheimiaceae</taxon>
        <taxon>Phascolomyces</taxon>
    </lineage>
</organism>
<reference evidence="2" key="1">
    <citation type="journal article" date="2022" name="IScience">
        <title>Evolution of zygomycete secretomes and the origins of terrestrial fungal ecologies.</title>
        <authorList>
            <person name="Chang Y."/>
            <person name="Wang Y."/>
            <person name="Mondo S."/>
            <person name="Ahrendt S."/>
            <person name="Andreopoulos W."/>
            <person name="Barry K."/>
            <person name="Beard J."/>
            <person name="Benny G.L."/>
            <person name="Blankenship S."/>
            <person name="Bonito G."/>
            <person name="Cuomo C."/>
            <person name="Desiro A."/>
            <person name="Gervers K.A."/>
            <person name="Hundley H."/>
            <person name="Kuo A."/>
            <person name="LaButti K."/>
            <person name="Lang B.F."/>
            <person name="Lipzen A."/>
            <person name="O'Donnell K."/>
            <person name="Pangilinan J."/>
            <person name="Reynolds N."/>
            <person name="Sandor L."/>
            <person name="Smith M.E."/>
            <person name="Tsang A."/>
            <person name="Grigoriev I.V."/>
            <person name="Stajich J.E."/>
            <person name="Spatafora J.W."/>
        </authorList>
    </citation>
    <scope>NUCLEOTIDE SEQUENCE</scope>
    <source>
        <strain evidence="2">RSA 2281</strain>
    </source>
</reference>